<accession>A0AAE3KSQ3</accession>
<dbReference type="InterPro" id="IPR000192">
    <property type="entry name" value="Aminotrans_V_dom"/>
</dbReference>
<dbReference type="InterPro" id="IPR015424">
    <property type="entry name" value="PyrdxlP-dep_Trfase"/>
</dbReference>
<dbReference type="PANTHER" id="PTHR43092:SF6">
    <property type="entry name" value="BLR1280 PROTEIN"/>
    <property type="match status" value="1"/>
</dbReference>
<sequence length="421" mass="47791">MDKRQFLKTIGLSALSTPVFSKSFHSLLKEKEHLSAGELAQDEVFWKKIRADYKLNPAFINLENGYYCISPTPIKNSCLKNIDEVNMLGSYYMRKMRFPDNEKVRAKLAEAAGCTYEEIIVTRNTTESIDTVVSGYDWKPGDEAIMAEQDYPYMIQHFELMAQRYGMTNKILSVPMHPKNDEEIVKMYESAITPKTRLLMVSHIINITGQILPIRKICDMAHSHGVDVVVDGAHAFGQFEYKISDLNCDYYGTSLHKWLSAPLGAGFLYIKKDKIKNLWAMFADNGYAQDDIRRVVHTGTPAVHTEISIMNALDYLNFIGIKRKEARLKFIRNYWMERLKDVPNVMINTPNDDSRACGIGNVGLKNMKPTEMAEKLLANHKIWTVGIEGQSVFGCRITPNIYTSTAELDAFVAAVKSLAKL</sequence>
<comment type="caution">
    <text evidence="3">The sequence shown here is derived from an EMBL/GenBank/DDBJ whole genome shotgun (WGS) entry which is preliminary data.</text>
</comment>
<dbReference type="AlphaFoldDB" id="A0AAE3KSQ3"/>
<gene>
    <name evidence="3" type="ORF">EGI31_07760</name>
</gene>
<dbReference type="SUPFAM" id="SSF53383">
    <property type="entry name" value="PLP-dependent transferases"/>
    <property type="match status" value="1"/>
</dbReference>
<evidence type="ECO:0000259" key="2">
    <source>
        <dbReference type="Pfam" id="PF00266"/>
    </source>
</evidence>
<evidence type="ECO:0000313" key="3">
    <source>
        <dbReference type="EMBL" id="MCP9762849.1"/>
    </source>
</evidence>
<evidence type="ECO:0000256" key="1">
    <source>
        <dbReference type="ARBA" id="ARBA00022898"/>
    </source>
</evidence>
<dbReference type="PANTHER" id="PTHR43092">
    <property type="entry name" value="L-CYSTEINE DESULFHYDRASE"/>
    <property type="match status" value="1"/>
</dbReference>
<keyword evidence="3" id="KW-0808">Transferase</keyword>
<dbReference type="Gene3D" id="3.90.1150.10">
    <property type="entry name" value="Aspartate Aminotransferase, domain 1"/>
    <property type="match status" value="1"/>
</dbReference>
<feature type="domain" description="Aminotransferase class V" evidence="2">
    <location>
        <begin position="102"/>
        <end position="383"/>
    </location>
</feature>
<name>A0AAE3KSQ3_9BACT</name>
<protein>
    <submittedName>
        <fullName evidence="3">Aminotransferase class V-fold PLP-dependent enzyme</fullName>
    </submittedName>
</protein>
<keyword evidence="4" id="KW-1185">Reference proteome</keyword>
<keyword evidence="1" id="KW-0663">Pyridoxal phosphate</keyword>
<evidence type="ECO:0000313" key="4">
    <source>
        <dbReference type="Proteomes" id="UP001204144"/>
    </source>
</evidence>
<organism evidence="3 4">
    <name type="scientific">Lacihabitans soyangensis</name>
    <dbReference type="NCBI Taxonomy" id="869394"/>
    <lineage>
        <taxon>Bacteria</taxon>
        <taxon>Pseudomonadati</taxon>
        <taxon>Bacteroidota</taxon>
        <taxon>Cytophagia</taxon>
        <taxon>Cytophagales</taxon>
        <taxon>Leadbetterellaceae</taxon>
        <taxon>Lacihabitans</taxon>
    </lineage>
</organism>
<proteinExistence type="predicted"/>
<dbReference type="Gene3D" id="3.40.640.10">
    <property type="entry name" value="Type I PLP-dependent aspartate aminotransferase-like (Major domain)"/>
    <property type="match status" value="1"/>
</dbReference>
<dbReference type="Proteomes" id="UP001204144">
    <property type="component" value="Unassembled WGS sequence"/>
</dbReference>
<reference evidence="3 4" key="1">
    <citation type="submission" date="2018-11" db="EMBL/GenBank/DDBJ databases">
        <title>Novel bacteria species description.</title>
        <authorList>
            <person name="Han J.-H."/>
        </authorList>
    </citation>
    <scope>NUCLEOTIDE SEQUENCE [LARGE SCALE GENOMIC DNA]</scope>
    <source>
        <strain evidence="3 4">KCTC23259</strain>
    </source>
</reference>
<dbReference type="RefSeq" id="WP_255036625.1">
    <property type="nucleotide sequence ID" value="NZ_RJUF01000016.1"/>
</dbReference>
<dbReference type="InterPro" id="IPR015422">
    <property type="entry name" value="PyrdxlP-dep_Trfase_small"/>
</dbReference>
<keyword evidence="3" id="KW-0032">Aminotransferase</keyword>
<dbReference type="EMBL" id="RJUF01000016">
    <property type="protein sequence ID" value="MCP9762849.1"/>
    <property type="molecule type" value="Genomic_DNA"/>
</dbReference>
<dbReference type="InterPro" id="IPR015421">
    <property type="entry name" value="PyrdxlP-dep_Trfase_major"/>
</dbReference>
<dbReference type="Pfam" id="PF00266">
    <property type="entry name" value="Aminotran_5"/>
    <property type="match status" value="1"/>
</dbReference>
<dbReference type="GO" id="GO:0008483">
    <property type="term" value="F:transaminase activity"/>
    <property type="evidence" value="ECO:0007669"/>
    <property type="project" value="UniProtKB-KW"/>
</dbReference>